<accession>K6DPU1</accession>
<keyword evidence="2" id="KW-1185">Reference proteome</keyword>
<keyword evidence="1" id="KW-0378">Hydrolase</keyword>
<dbReference type="Proteomes" id="UP000006315">
    <property type="component" value="Unassembled WGS sequence"/>
</dbReference>
<comment type="caution">
    <text evidence="1">The sequence shown here is derived from an EMBL/GenBank/DDBJ whole genome shotgun (WGS) entry which is preliminary data.</text>
</comment>
<dbReference type="EMBL" id="AJLR01000152">
    <property type="protein sequence ID" value="EKN62806.1"/>
    <property type="molecule type" value="Genomic_DNA"/>
</dbReference>
<evidence type="ECO:0000313" key="1">
    <source>
        <dbReference type="EMBL" id="EKN62806.1"/>
    </source>
</evidence>
<dbReference type="GO" id="GO:0004386">
    <property type="term" value="F:helicase activity"/>
    <property type="evidence" value="ECO:0007669"/>
    <property type="project" value="UniProtKB-KW"/>
</dbReference>
<organism evidence="1 2">
    <name type="scientific">Schinkia azotoformans LMG 9581</name>
    <dbReference type="NCBI Taxonomy" id="1131731"/>
    <lineage>
        <taxon>Bacteria</taxon>
        <taxon>Bacillati</taxon>
        <taxon>Bacillota</taxon>
        <taxon>Bacilli</taxon>
        <taxon>Bacillales</taxon>
        <taxon>Bacillaceae</taxon>
        <taxon>Calidifontibacillus/Schinkia group</taxon>
        <taxon>Schinkia</taxon>
    </lineage>
</organism>
<keyword evidence="1" id="KW-0347">Helicase</keyword>
<dbReference type="RefSeq" id="WP_003333317.1">
    <property type="nucleotide sequence ID" value="NZ_AJLR01000152.1"/>
</dbReference>
<keyword evidence="1" id="KW-0547">Nucleotide-binding</keyword>
<gene>
    <name evidence="1" type="ORF">BAZO_20353</name>
</gene>
<dbReference type="AlphaFoldDB" id="K6DPU1"/>
<sequence length="86" mass="10269">MSKQSIVTQQFFKDLFQLSKKEQKQVAKTIKLMEQDITHPSLNCHAVKGTPYHEVYVNMDIRIIFEFNEDLYVLFRAVHHDMLDRL</sequence>
<dbReference type="SUPFAM" id="SSF143011">
    <property type="entry name" value="RelE-like"/>
    <property type="match status" value="1"/>
</dbReference>
<proteinExistence type="predicted"/>
<keyword evidence="1" id="KW-0067">ATP-binding</keyword>
<dbReference type="Gene3D" id="3.30.2310.20">
    <property type="entry name" value="RelE-like"/>
    <property type="match status" value="1"/>
</dbReference>
<dbReference type="GeneID" id="89470725"/>
<protein>
    <submittedName>
        <fullName evidence="1">Putative DNA helicase</fullName>
    </submittedName>
</protein>
<dbReference type="PATRIC" id="fig|1131731.3.peg.4153"/>
<name>K6DPU1_SCHAZ</name>
<evidence type="ECO:0000313" key="2">
    <source>
        <dbReference type="Proteomes" id="UP000006315"/>
    </source>
</evidence>
<dbReference type="InterPro" id="IPR035093">
    <property type="entry name" value="RelE/ParE_toxin_dom_sf"/>
</dbReference>
<reference evidence="1 2" key="1">
    <citation type="journal article" date="2012" name="Front. Microbiol.">
        <title>Redundancy and modularity in membrane-associated dissimilatory nitrate reduction in Bacillus.</title>
        <authorList>
            <person name="Heylen K."/>
            <person name="Keltjens J."/>
        </authorList>
    </citation>
    <scope>NUCLEOTIDE SEQUENCE [LARGE SCALE GENOMIC DNA]</scope>
    <source>
        <strain evidence="1 2">LMG 9581</strain>
    </source>
</reference>